<keyword evidence="4" id="KW-1185">Reference proteome</keyword>
<dbReference type="GeneID" id="28737662"/>
<evidence type="ECO:0000256" key="1">
    <source>
        <dbReference type="SAM" id="MobiDB-lite"/>
    </source>
</evidence>
<evidence type="ECO:0008006" key="5">
    <source>
        <dbReference type="Google" id="ProtNLM"/>
    </source>
</evidence>
<accession>A0A0N1HWC6</accession>
<dbReference type="AlphaFoldDB" id="A0A0N1HWC6"/>
<gene>
    <name evidence="3" type="ORF">AB675_5561</name>
</gene>
<name>A0A0N1HWC6_9EURO</name>
<keyword evidence="2" id="KW-0472">Membrane</keyword>
<feature type="transmembrane region" description="Helical" evidence="2">
    <location>
        <begin position="209"/>
        <end position="229"/>
    </location>
</feature>
<reference evidence="3 4" key="1">
    <citation type="submission" date="2015-06" db="EMBL/GenBank/DDBJ databases">
        <title>Draft genome of the ant-associated black yeast Phialophora attae CBS 131958.</title>
        <authorList>
            <person name="Moreno L.F."/>
            <person name="Stielow B.J."/>
            <person name="de Hoog S."/>
            <person name="Vicente V.A."/>
            <person name="Weiss V.A."/>
            <person name="de Vries M."/>
            <person name="Cruz L.M."/>
            <person name="Souza E.M."/>
        </authorList>
    </citation>
    <scope>NUCLEOTIDE SEQUENCE [LARGE SCALE GENOMIC DNA]</scope>
    <source>
        <strain evidence="3 4">CBS 131958</strain>
    </source>
</reference>
<evidence type="ECO:0000256" key="2">
    <source>
        <dbReference type="SAM" id="Phobius"/>
    </source>
</evidence>
<protein>
    <recommendedName>
        <fullName evidence="5">Peptidyl-tRNA hydrolase</fullName>
    </recommendedName>
</protein>
<feature type="compositionally biased region" description="Low complexity" evidence="1">
    <location>
        <begin position="264"/>
        <end position="273"/>
    </location>
</feature>
<dbReference type="RefSeq" id="XP_018001866.1">
    <property type="nucleotide sequence ID" value="XM_018145782.1"/>
</dbReference>
<proteinExistence type="predicted"/>
<evidence type="ECO:0000313" key="4">
    <source>
        <dbReference type="Proteomes" id="UP000038010"/>
    </source>
</evidence>
<dbReference type="OrthoDB" id="1733656at2759"/>
<sequence>MRVIPLLALSGAAMTQQPGVMEKMSAWTSNFGAQIFNAFPYGLDAGASAVAAQVVQPLNMQNWKAHLWPKSPPEEWMVFMTGGNKTCFGRCEHAEATWNKSVAYLSALPKSSSSEPPLRLGSVDCEQNEILCTAWSAGVPAIWHFYPNPSGATDLRIIRFNASSVSTTNMTSVPSKTDSRYLKYTPYEGWLHPIDGSVQKFGLTVPFGYGLWLMGALPSWLMMLVVSFASRQIMNRRMGDTMGGGLGAGPRPAAGGAAPPPAAAPKAASPAGKAGKKKR</sequence>
<dbReference type="STRING" id="1664694.A0A0N1HWC6"/>
<organism evidence="3 4">
    <name type="scientific">Cyphellophora attinorum</name>
    <dbReference type="NCBI Taxonomy" id="1664694"/>
    <lineage>
        <taxon>Eukaryota</taxon>
        <taxon>Fungi</taxon>
        <taxon>Dikarya</taxon>
        <taxon>Ascomycota</taxon>
        <taxon>Pezizomycotina</taxon>
        <taxon>Eurotiomycetes</taxon>
        <taxon>Chaetothyriomycetidae</taxon>
        <taxon>Chaetothyriales</taxon>
        <taxon>Cyphellophoraceae</taxon>
        <taxon>Cyphellophora</taxon>
    </lineage>
</organism>
<evidence type="ECO:0000313" key="3">
    <source>
        <dbReference type="EMBL" id="KPI41903.1"/>
    </source>
</evidence>
<dbReference type="EMBL" id="LFJN01000008">
    <property type="protein sequence ID" value="KPI41903.1"/>
    <property type="molecule type" value="Genomic_DNA"/>
</dbReference>
<keyword evidence="2" id="KW-0812">Transmembrane</keyword>
<dbReference type="VEuPathDB" id="FungiDB:AB675_5561"/>
<feature type="region of interest" description="Disordered" evidence="1">
    <location>
        <begin position="242"/>
        <end position="279"/>
    </location>
</feature>
<dbReference type="Proteomes" id="UP000038010">
    <property type="component" value="Unassembled WGS sequence"/>
</dbReference>
<comment type="caution">
    <text evidence="3">The sequence shown here is derived from an EMBL/GenBank/DDBJ whole genome shotgun (WGS) entry which is preliminary data.</text>
</comment>
<keyword evidence="2" id="KW-1133">Transmembrane helix</keyword>